<evidence type="ECO:0000313" key="6">
    <source>
        <dbReference type="Proteomes" id="UP000186559"/>
    </source>
</evidence>
<evidence type="ECO:0000256" key="2">
    <source>
        <dbReference type="ARBA" id="ARBA00022679"/>
    </source>
</evidence>
<dbReference type="Gene3D" id="3.30.750.70">
    <property type="entry name" value="4-hydroxybutyrate coenzyme like domains"/>
    <property type="match status" value="1"/>
</dbReference>
<feature type="domain" description="Acetyl-CoA hydrolase/transferase N-terminal" evidence="3">
    <location>
        <begin position="8"/>
        <end position="176"/>
    </location>
</feature>
<evidence type="ECO:0000313" key="5">
    <source>
        <dbReference type="EMBL" id="APX24944.1"/>
    </source>
</evidence>
<dbReference type="SUPFAM" id="SSF100950">
    <property type="entry name" value="NagB/RpiA/CoA transferase-like"/>
    <property type="match status" value="2"/>
</dbReference>
<keyword evidence="2 5" id="KW-0808">Transferase</keyword>
<sequence length="417" mass="44715">MTKTPVTTTAEEAVTRIESGMSVVFPHLSAEPCALTSALWNRAEGLKDLTVTSGMLLSGYKFLQMPCAENIHFKTWFLPGTLLRKTAADVKADYLPLTWSQTARYLLETPFDVGLIQVSPPDEDGYYSMGLNCTVVKGIVHSAKVLIAQVNPEMPRTLGDSRIHGSEIDVLVEQAEPLAEYPNRPLDTIDETIGTAIAGMIPDGASISLGVGGIPLAAANALMARGAKDLRFINTFTDPTMELIKAGCATSESPKAHAGDIFGTAELYRWVDNNPDIAMASAMTTHRPEDFVARKTVYSVNSALEIDLLGQVNAETIGGKQAGSMGGLIDFAVGGQVEGGAFLLGLRSQTNKGKARIVNRLDANVVSLSRTFVETVVTEHGTANLRNKTVYERAVALANIAHPDDRDALLAEAENLR</sequence>
<name>A0A1U7D9V4_9RHOB</name>
<protein>
    <submittedName>
        <fullName evidence="5">4-hydroxybutyrate CoA-transferase</fullName>
        <ecNumber evidence="5">2.8.3.-</ecNumber>
    </submittedName>
</protein>
<dbReference type="PANTHER" id="PTHR21432">
    <property type="entry name" value="ACETYL-COA HYDROLASE-RELATED"/>
    <property type="match status" value="1"/>
</dbReference>
<dbReference type="InterPro" id="IPR003702">
    <property type="entry name" value="ActCoA_hydro_N"/>
</dbReference>
<proteinExistence type="inferred from homology"/>
<dbReference type="EMBL" id="CP014796">
    <property type="protein sequence ID" value="APX24944.1"/>
    <property type="molecule type" value="Genomic_DNA"/>
</dbReference>
<accession>A0A1U7D9V4</accession>
<evidence type="ECO:0000259" key="3">
    <source>
        <dbReference type="Pfam" id="PF02550"/>
    </source>
</evidence>
<dbReference type="Gene3D" id="3.40.1080.20">
    <property type="entry name" value="Acetyl-CoA hydrolase/transferase C-terminal domain"/>
    <property type="match status" value="1"/>
</dbReference>
<dbReference type="GO" id="GO:0006083">
    <property type="term" value="P:acetate metabolic process"/>
    <property type="evidence" value="ECO:0007669"/>
    <property type="project" value="InterPro"/>
</dbReference>
<dbReference type="OrthoDB" id="9801795at2"/>
<reference evidence="5 6" key="1">
    <citation type="submission" date="2016-03" db="EMBL/GenBank/DDBJ databases">
        <title>Deep-sea bacteria in the southern Pacific.</title>
        <authorList>
            <person name="Tang K."/>
        </authorList>
    </citation>
    <scope>NUCLEOTIDE SEQUENCE [LARGE SCALE GENOMIC DNA]</scope>
    <source>
        <strain evidence="5 6">JLT2016</strain>
    </source>
</reference>
<organism evidence="5 6">
    <name type="scientific">Salipiger profundus</name>
    <dbReference type="NCBI Taxonomy" id="1229727"/>
    <lineage>
        <taxon>Bacteria</taxon>
        <taxon>Pseudomonadati</taxon>
        <taxon>Pseudomonadota</taxon>
        <taxon>Alphaproteobacteria</taxon>
        <taxon>Rhodobacterales</taxon>
        <taxon>Roseobacteraceae</taxon>
        <taxon>Salipiger</taxon>
    </lineage>
</organism>
<dbReference type="EC" id="2.8.3.-" evidence="5"/>
<dbReference type="Pfam" id="PF02550">
    <property type="entry name" value="AcetylCoA_hydro"/>
    <property type="match status" value="1"/>
</dbReference>
<dbReference type="Proteomes" id="UP000186559">
    <property type="component" value="Chromosome"/>
</dbReference>
<dbReference type="Gene3D" id="3.40.1080.10">
    <property type="entry name" value="Glutaconate Coenzyme A-transferase"/>
    <property type="match status" value="1"/>
</dbReference>
<dbReference type="KEGG" id="tpro:Ga0080559_TMP4148"/>
<dbReference type="STRING" id="1229727.Ga0080559_TMP4148"/>
<feature type="domain" description="Acetyl-CoA hydrolase/transferase C-terminal" evidence="4">
    <location>
        <begin position="263"/>
        <end position="413"/>
    </location>
</feature>
<gene>
    <name evidence="5" type="ORF">Ga0080559_TMP4148</name>
</gene>
<dbReference type="Pfam" id="PF13336">
    <property type="entry name" value="AcetylCoA_hyd_C"/>
    <property type="match status" value="1"/>
</dbReference>
<dbReference type="InterPro" id="IPR046433">
    <property type="entry name" value="ActCoA_hydro"/>
</dbReference>
<dbReference type="GO" id="GO:0008775">
    <property type="term" value="F:acetate CoA-transferase activity"/>
    <property type="evidence" value="ECO:0007669"/>
    <property type="project" value="InterPro"/>
</dbReference>
<dbReference type="InterPro" id="IPR038460">
    <property type="entry name" value="AcetylCoA_hyd_C_sf"/>
</dbReference>
<dbReference type="InterPro" id="IPR037171">
    <property type="entry name" value="NagB/RpiA_transferase-like"/>
</dbReference>
<evidence type="ECO:0000256" key="1">
    <source>
        <dbReference type="ARBA" id="ARBA00009632"/>
    </source>
</evidence>
<keyword evidence="6" id="KW-1185">Reference proteome</keyword>
<dbReference type="PANTHER" id="PTHR21432:SF20">
    <property type="entry name" value="ACETYL-COA HYDROLASE"/>
    <property type="match status" value="1"/>
</dbReference>
<dbReference type="InterPro" id="IPR026888">
    <property type="entry name" value="AcetylCoA_hyd_C"/>
</dbReference>
<dbReference type="AlphaFoldDB" id="A0A1U7D9V4"/>
<evidence type="ECO:0000259" key="4">
    <source>
        <dbReference type="Pfam" id="PF13336"/>
    </source>
</evidence>
<comment type="similarity">
    <text evidence="1">Belongs to the acetyl-CoA hydrolase/transferase family.</text>
</comment>
<dbReference type="RefSeq" id="WP_076624652.1">
    <property type="nucleotide sequence ID" value="NZ_BMEW01000001.1"/>
</dbReference>